<dbReference type="EMBL" id="JACAZH010000008">
    <property type="protein sequence ID" value="KAF7361196.1"/>
    <property type="molecule type" value="Genomic_DNA"/>
</dbReference>
<dbReference type="AlphaFoldDB" id="A0A8H7D705"/>
<protein>
    <submittedName>
        <fullName evidence="2">Uncharacterized protein</fullName>
    </submittedName>
</protein>
<evidence type="ECO:0000313" key="3">
    <source>
        <dbReference type="Proteomes" id="UP000623467"/>
    </source>
</evidence>
<dbReference type="OrthoDB" id="3251205at2759"/>
<dbReference type="InterPro" id="IPR040521">
    <property type="entry name" value="KDZ"/>
</dbReference>
<sequence length="216" mass="24112">MVRSGELTKYPLAIENALLDTFGPNIGLGYDVGCGHETTIKCSPLAAKAKALNLTMLLKYLAMYVNGLGIEDLEGCEWLFSKSNGLARSVRYSSMFHRKQTIRTYLAHLDTFETYPNLSTFLVNNYKQAVEIINGEPALKLAMAKAGVTEEVLKNHLADEKAYLDRLSKEPEGETDQINYYQKLVNLFDRRSADDSRNSKCTNDFNSTNATPPLSP</sequence>
<name>A0A8H7D705_9AGAR</name>
<accession>A0A8H7D705</accession>
<feature type="compositionally biased region" description="Polar residues" evidence="1">
    <location>
        <begin position="199"/>
        <end position="216"/>
    </location>
</feature>
<evidence type="ECO:0000256" key="1">
    <source>
        <dbReference type="SAM" id="MobiDB-lite"/>
    </source>
</evidence>
<proteinExistence type="predicted"/>
<reference evidence="2" key="1">
    <citation type="submission" date="2020-05" db="EMBL/GenBank/DDBJ databases">
        <title>Mycena genomes resolve the evolution of fungal bioluminescence.</title>
        <authorList>
            <person name="Tsai I.J."/>
        </authorList>
    </citation>
    <scope>NUCLEOTIDE SEQUENCE</scope>
    <source>
        <strain evidence="2">160909Yilan</strain>
    </source>
</reference>
<evidence type="ECO:0000313" key="2">
    <source>
        <dbReference type="EMBL" id="KAF7361196.1"/>
    </source>
</evidence>
<feature type="region of interest" description="Disordered" evidence="1">
    <location>
        <begin position="194"/>
        <end position="216"/>
    </location>
</feature>
<keyword evidence="3" id="KW-1185">Reference proteome</keyword>
<dbReference type="Pfam" id="PF18758">
    <property type="entry name" value="KDZ"/>
    <property type="match status" value="1"/>
</dbReference>
<dbReference type="Proteomes" id="UP000623467">
    <property type="component" value="Unassembled WGS sequence"/>
</dbReference>
<organism evidence="2 3">
    <name type="scientific">Mycena sanguinolenta</name>
    <dbReference type="NCBI Taxonomy" id="230812"/>
    <lineage>
        <taxon>Eukaryota</taxon>
        <taxon>Fungi</taxon>
        <taxon>Dikarya</taxon>
        <taxon>Basidiomycota</taxon>
        <taxon>Agaricomycotina</taxon>
        <taxon>Agaricomycetes</taxon>
        <taxon>Agaricomycetidae</taxon>
        <taxon>Agaricales</taxon>
        <taxon>Marasmiineae</taxon>
        <taxon>Mycenaceae</taxon>
        <taxon>Mycena</taxon>
    </lineage>
</organism>
<gene>
    <name evidence="2" type="ORF">MSAN_01151700</name>
</gene>
<comment type="caution">
    <text evidence="2">The sequence shown here is derived from an EMBL/GenBank/DDBJ whole genome shotgun (WGS) entry which is preliminary data.</text>
</comment>